<dbReference type="NCBIfam" id="TIGR02142">
    <property type="entry name" value="modC_ABC"/>
    <property type="match status" value="1"/>
</dbReference>
<dbReference type="SUPFAM" id="SSF50331">
    <property type="entry name" value="MOP-like"/>
    <property type="match status" value="1"/>
</dbReference>
<evidence type="ECO:0000256" key="4">
    <source>
        <dbReference type="ARBA" id="ARBA00022519"/>
    </source>
</evidence>
<gene>
    <name evidence="12" type="primary">modC</name>
    <name evidence="12" type="ORF">DY251_02575</name>
</gene>
<protein>
    <submittedName>
        <fullName evidence="12">Molybdenum ABC transporter ATP-binding protein</fullName>
        <ecNumber evidence="12">3.6.3.29</ecNumber>
    </submittedName>
</protein>
<comment type="caution">
    <text evidence="12">The sequence shown here is derived from an EMBL/GenBank/DDBJ whole genome shotgun (WGS) entry which is preliminary data.</text>
</comment>
<keyword evidence="2" id="KW-1003">Cell membrane</keyword>
<dbReference type="SUPFAM" id="SSF52540">
    <property type="entry name" value="P-loop containing nucleoside triphosphate hydrolases"/>
    <property type="match status" value="1"/>
</dbReference>
<dbReference type="InterPro" id="IPR011868">
    <property type="entry name" value="ModC_ABC_ATP-bd"/>
</dbReference>
<dbReference type="EMBL" id="QURN01000002">
    <property type="protein sequence ID" value="RFC69013.1"/>
    <property type="molecule type" value="Genomic_DNA"/>
</dbReference>
<accession>A0A371XIG9</accession>
<keyword evidence="5" id="KW-0547">Nucleotide-binding</keyword>
<dbReference type="Gene3D" id="3.40.50.300">
    <property type="entry name" value="P-loop containing nucleotide triphosphate hydrolases"/>
    <property type="match status" value="1"/>
</dbReference>
<organism evidence="12 13">
    <name type="scientific">Mesorhizobium denitrificans</name>
    <dbReference type="NCBI Taxonomy" id="2294114"/>
    <lineage>
        <taxon>Bacteria</taxon>
        <taxon>Pseudomonadati</taxon>
        <taxon>Pseudomonadota</taxon>
        <taxon>Alphaproteobacteria</taxon>
        <taxon>Hyphomicrobiales</taxon>
        <taxon>Phyllobacteriaceae</taxon>
        <taxon>Mesorhizobium</taxon>
    </lineage>
</organism>
<dbReference type="SMART" id="SM00382">
    <property type="entry name" value="AAA"/>
    <property type="match status" value="1"/>
</dbReference>
<dbReference type="GO" id="GO:0016020">
    <property type="term" value="C:membrane"/>
    <property type="evidence" value="ECO:0007669"/>
    <property type="project" value="InterPro"/>
</dbReference>
<dbReference type="PANTHER" id="PTHR43514">
    <property type="entry name" value="ABC TRANSPORTER I FAMILY MEMBER 10"/>
    <property type="match status" value="1"/>
</dbReference>
<keyword evidence="12" id="KW-0378">Hydrolase</keyword>
<dbReference type="AlphaFoldDB" id="A0A371XIG9"/>
<dbReference type="PROSITE" id="PS50893">
    <property type="entry name" value="ABC_TRANSPORTER_2"/>
    <property type="match status" value="1"/>
</dbReference>
<keyword evidence="6 12" id="KW-0067">ATP-binding</keyword>
<evidence type="ECO:0000256" key="7">
    <source>
        <dbReference type="ARBA" id="ARBA00022967"/>
    </source>
</evidence>
<evidence type="ECO:0000259" key="10">
    <source>
        <dbReference type="PROSITE" id="PS50893"/>
    </source>
</evidence>
<keyword evidence="8" id="KW-0472">Membrane</keyword>
<dbReference type="PROSITE" id="PS51866">
    <property type="entry name" value="MOP"/>
    <property type="match status" value="1"/>
</dbReference>
<dbReference type="InterPro" id="IPR008995">
    <property type="entry name" value="Mo/tungstate-bd_C_term_dom"/>
</dbReference>
<dbReference type="InterPro" id="IPR027417">
    <property type="entry name" value="P-loop_NTPase"/>
</dbReference>
<evidence type="ECO:0000313" key="13">
    <source>
        <dbReference type="Proteomes" id="UP000262379"/>
    </source>
</evidence>
<dbReference type="GO" id="GO:0015098">
    <property type="term" value="F:molybdate ion transmembrane transporter activity"/>
    <property type="evidence" value="ECO:0007669"/>
    <property type="project" value="InterPro"/>
</dbReference>
<dbReference type="Gene3D" id="2.40.50.100">
    <property type="match status" value="1"/>
</dbReference>
<evidence type="ECO:0000256" key="9">
    <source>
        <dbReference type="PROSITE-ProRule" id="PRU01213"/>
    </source>
</evidence>
<dbReference type="Pfam" id="PF00005">
    <property type="entry name" value="ABC_tran"/>
    <property type="match status" value="1"/>
</dbReference>
<evidence type="ECO:0000256" key="2">
    <source>
        <dbReference type="ARBA" id="ARBA00022475"/>
    </source>
</evidence>
<reference evidence="13" key="1">
    <citation type="submission" date="2018-08" db="EMBL/GenBank/DDBJ databases">
        <authorList>
            <person name="Im W.T."/>
        </authorList>
    </citation>
    <scope>NUCLEOTIDE SEQUENCE [LARGE SCALE GENOMIC DNA]</scope>
    <source>
        <strain evidence="13">LA-28</strain>
    </source>
</reference>
<dbReference type="PANTHER" id="PTHR43514:SF4">
    <property type="entry name" value="ABC TRANSPORTER I FAMILY MEMBER 10"/>
    <property type="match status" value="1"/>
</dbReference>
<evidence type="ECO:0000313" key="12">
    <source>
        <dbReference type="EMBL" id="RFC69013.1"/>
    </source>
</evidence>
<sequence length="370" mass="40079">MTLLVDVHHRQGDFEIATSFESSGRLTAIFGPSGSGKTSITNMISGLLRPDSGRIEVDGKVFVDANAGIFVPPHRRRIGYVFQDARLFPHLNVEQNLKYGRWFTPRRERYTDLDRITSLLGISHLLARKPASLSGGETQRVAIGRALLASPKLLLMDEPLASLDDARKDQILPYIERLRDELEIPVVYVSHSIAEVARLATDIVVLSAGHVVLAGPTADIMRRPDLLPIEEQGESGSVLAATVEGHDERYAMTALSTSAGRVLVPALDAAIGAKLGLRIRARDVMIAVRRPEGLSALNVLPGRIVSASASGSTQIQIEIACGQANILSRITRQSYDALGLAVGRDVFAVIKTVSFDRPNLALGTHRDGSF</sequence>
<dbReference type="GO" id="GO:0140359">
    <property type="term" value="F:ABC-type transporter activity"/>
    <property type="evidence" value="ECO:0007669"/>
    <property type="project" value="InterPro"/>
</dbReference>
<keyword evidence="3 9" id="KW-0500">Molybdenum</keyword>
<feature type="domain" description="ABC transporter" evidence="10">
    <location>
        <begin position="2"/>
        <end position="233"/>
    </location>
</feature>
<dbReference type="InterPro" id="IPR050334">
    <property type="entry name" value="Molybdenum_import_ModC"/>
</dbReference>
<dbReference type="GO" id="GO:0005524">
    <property type="term" value="F:ATP binding"/>
    <property type="evidence" value="ECO:0007669"/>
    <property type="project" value="UniProtKB-KW"/>
</dbReference>
<dbReference type="GO" id="GO:0016887">
    <property type="term" value="F:ATP hydrolysis activity"/>
    <property type="evidence" value="ECO:0007669"/>
    <property type="project" value="InterPro"/>
</dbReference>
<feature type="domain" description="Mop" evidence="11">
    <location>
        <begin position="293"/>
        <end position="359"/>
    </location>
</feature>
<dbReference type="InterPro" id="IPR005116">
    <property type="entry name" value="Transp-assoc_OB_typ1"/>
</dbReference>
<keyword evidence="1" id="KW-0813">Transport</keyword>
<evidence type="ECO:0000259" key="11">
    <source>
        <dbReference type="PROSITE" id="PS51866"/>
    </source>
</evidence>
<dbReference type="RefSeq" id="WP_116622312.1">
    <property type="nucleotide sequence ID" value="NZ_QURN01000002.1"/>
</dbReference>
<keyword evidence="7" id="KW-1278">Translocase</keyword>
<keyword evidence="4" id="KW-0997">Cell inner membrane</keyword>
<evidence type="ECO:0000256" key="5">
    <source>
        <dbReference type="ARBA" id="ARBA00022741"/>
    </source>
</evidence>
<dbReference type="InterPro" id="IPR003439">
    <property type="entry name" value="ABC_transporter-like_ATP-bd"/>
</dbReference>
<evidence type="ECO:0000256" key="3">
    <source>
        <dbReference type="ARBA" id="ARBA00022505"/>
    </source>
</evidence>
<evidence type="ECO:0000256" key="1">
    <source>
        <dbReference type="ARBA" id="ARBA00022448"/>
    </source>
</evidence>
<dbReference type="Pfam" id="PF03459">
    <property type="entry name" value="TOBE"/>
    <property type="match status" value="1"/>
</dbReference>
<evidence type="ECO:0000256" key="6">
    <source>
        <dbReference type="ARBA" id="ARBA00022840"/>
    </source>
</evidence>
<dbReference type="InterPro" id="IPR003593">
    <property type="entry name" value="AAA+_ATPase"/>
</dbReference>
<dbReference type="InterPro" id="IPR004606">
    <property type="entry name" value="Mop_domain"/>
</dbReference>
<dbReference type="Proteomes" id="UP000262379">
    <property type="component" value="Unassembled WGS sequence"/>
</dbReference>
<name>A0A371XIG9_9HYPH</name>
<evidence type="ECO:0000256" key="8">
    <source>
        <dbReference type="ARBA" id="ARBA00023136"/>
    </source>
</evidence>
<dbReference type="EC" id="3.6.3.29" evidence="12"/>
<proteinExistence type="predicted"/>
<keyword evidence="13" id="KW-1185">Reference proteome</keyword>